<comment type="caution">
    <text evidence="2">The sequence shown here is derived from an EMBL/GenBank/DDBJ whole genome shotgun (WGS) entry which is preliminary data.</text>
</comment>
<name>A0A833R859_9POAL</name>
<dbReference type="OrthoDB" id="10253744at2759"/>
<feature type="compositionally biased region" description="Basic and acidic residues" evidence="1">
    <location>
        <begin position="130"/>
        <end position="144"/>
    </location>
</feature>
<reference evidence="2" key="1">
    <citation type="submission" date="2020-01" db="EMBL/GenBank/DDBJ databases">
        <title>Genome sequence of Kobresia littledalei, the first chromosome-level genome in the family Cyperaceae.</title>
        <authorList>
            <person name="Qu G."/>
        </authorList>
    </citation>
    <scope>NUCLEOTIDE SEQUENCE</scope>
    <source>
        <strain evidence="2">C.B.Clarke</strain>
        <tissue evidence="2">Leaf</tissue>
    </source>
</reference>
<gene>
    <name evidence="2" type="ORF">FCM35_KLT04318</name>
</gene>
<proteinExistence type="predicted"/>
<dbReference type="PANTHER" id="PTHR47251">
    <property type="entry name" value="FINGER DOMAIN PROTEIN, PUTATIVE (AFU_ORTHOLOGUE AFUA_3G04180)-RELATED"/>
    <property type="match status" value="1"/>
</dbReference>
<evidence type="ECO:0000313" key="2">
    <source>
        <dbReference type="EMBL" id="KAF3330964.1"/>
    </source>
</evidence>
<evidence type="ECO:0000313" key="3">
    <source>
        <dbReference type="Proteomes" id="UP000623129"/>
    </source>
</evidence>
<dbReference type="Gene3D" id="3.40.30.10">
    <property type="entry name" value="Glutaredoxin"/>
    <property type="match status" value="1"/>
</dbReference>
<feature type="region of interest" description="Disordered" evidence="1">
    <location>
        <begin position="125"/>
        <end position="156"/>
    </location>
</feature>
<dbReference type="EMBL" id="SWLB01000013">
    <property type="protein sequence ID" value="KAF3330964.1"/>
    <property type="molecule type" value="Genomic_DNA"/>
</dbReference>
<dbReference type="PANTHER" id="PTHR47251:SF1">
    <property type="entry name" value="FINGER DOMAIN PROTEIN, PUTATIVE (AFU_ORTHOLOGUE AFUA_3G04180)-RELATED"/>
    <property type="match status" value="1"/>
</dbReference>
<sequence>MKFWYGYVAPDDVAVLLDQHIEKGEVVDHLWRGQLGLSEEDQKNALELKRQLANLTQQNSGGCCQGSNAVKSHDTGMKGTSPVKIYPLIQGSRFKEMRDMHGSSSSRDDRLKREQLRQEKEMAKLAQMADAHKRQKQQDKREELEVSDENASKTNASTVTDLNQNQRRALKFGFSRVASSKTVVKRGIAMEHATDALIQLIKDNGRWVDPPVEE</sequence>
<organism evidence="2 3">
    <name type="scientific">Carex littledalei</name>
    <dbReference type="NCBI Taxonomy" id="544730"/>
    <lineage>
        <taxon>Eukaryota</taxon>
        <taxon>Viridiplantae</taxon>
        <taxon>Streptophyta</taxon>
        <taxon>Embryophyta</taxon>
        <taxon>Tracheophyta</taxon>
        <taxon>Spermatophyta</taxon>
        <taxon>Magnoliopsida</taxon>
        <taxon>Liliopsida</taxon>
        <taxon>Poales</taxon>
        <taxon>Cyperaceae</taxon>
        <taxon>Cyperoideae</taxon>
        <taxon>Cariceae</taxon>
        <taxon>Carex</taxon>
        <taxon>Carex subgen. Euthyceras</taxon>
    </lineage>
</organism>
<dbReference type="AlphaFoldDB" id="A0A833R859"/>
<protein>
    <submittedName>
        <fullName evidence="2">G patch domain-containing protein 8 isoform X1</fullName>
    </submittedName>
</protein>
<evidence type="ECO:0000256" key="1">
    <source>
        <dbReference type="SAM" id="MobiDB-lite"/>
    </source>
</evidence>
<dbReference type="Proteomes" id="UP000623129">
    <property type="component" value="Unassembled WGS sequence"/>
</dbReference>
<keyword evidence="3" id="KW-1185">Reference proteome</keyword>
<accession>A0A833R859</accession>